<protein>
    <submittedName>
        <fullName evidence="2">Uncharacterized protein</fullName>
    </submittedName>
</protein>
<gene>
    <name evidence="2" type="ORF">AKG39_13990</name>
</gene>
<keyword evidence="1" id="KW-0812">Transmembrane</keyword>
<sequence>MPLKDGFLNDIVMYPLLYLILCLFYQKFTPQLARIINEVENTFDTLTKHKKNGFKKPFSIDLTGASGRNRTADLLITKQ</sequence>
<evidence type="ECO:0000313" key="3">
    <source>
        <dbReference type="Proteomes" id="UP000036873"/>
    </source>
</evidence>
<keyword evidence="1" id="KW-1133">Transmembrane helix</keyword>
<dbReference type="EMBL" id="LGYO01000035">
    <property type="protein sequence ID" value="KNZ41085.1"/>
    <property type="molecule type" value="Genomic_DNA"/>
</dbReference>
<name>A0A0L6TZT9_9FIRM</name>
<dbReference type="AlphaFoldDB" id="A0A0L6TZT9"/>
<keyword evidence="3" id="KW-1185">Reference proteome</keyword>
<dbReference type="Proteomes" id="UP000036873">
    <property type="component" value="Unassembled WGS sequence"/>
</dbReference>
<proteinExistence type="predicted"/>
<comment type="caution">
    <text evidence="2">The sequence shown here is derived from an EMBL/GenBank/DDBJ whole genome shotgun (WGS) entry which is preliminary data.</text>
</comment>
<evidence type="ECO:0000256" key="1">
    <source>
        <dbReference type="SAM" id="Phobius"/>
    </source>
</evidence>
<feature type="transmembrane region" description="Helical" evidence="1">
    <location>
        <begin position="6"/>
        <end position="25"/>
    </location>
</feature>
<keyword evidence="1" id="KW-0472">Membrane</keyword>
<organism evidence="2 3">
    <name type="scientific">Acetobacterium bakii</name>
    <dbReference type="NCBI Taxonomy" id="52689"/>
    <lineage>
        <taxon>Bacteria</taxon>
        <taxon>Bacillati</taxon>
        <taxon>Bacillota</taxon>
        <taxon>Clostridia</taxon>
        <taxon>Eubacteriales</taxon>
        <taxon>Eubacteriaceae</taxon>
        <taxon>Acetobacterium</taxon>
    </lineage>
</organism>
<evidence type="ECO:0000313" key="2">
    <source>
        <dbReference type="EMBL" id="KNZ41085.1"/>
    </source>
</evidence>
<accession>A0A0L6TZT9</accession>
<reference evidence="3" key="1">
    <citation type="submission" date="2015-07" db="EMBL/GenBank/DDBJ databases">
        <title>Draft genome sequence of Acetobacterium bakii DSM 8293, a potential psychrophilic chemical producer through syngas fermentation.</title>
        <authorList>
            <person name="Song Y."/>
            <person name="Hwang S."/>
            <person name="Cho B.-K."/>
        </authorList>
    </citation>
    <scope>NUCLEOTIDE SEQUENCE [LARGE SCALE GENOMIC DNA]</scope>
    <source>
        <strain evidence="3">DSM 8239</strain>
    </source>
</reference>